<protein>
    <submittedName>
        <fullName evidence="2">DNA-binding domain-containing protein</fullName>
    </submittedName>
</protein>
<sequence length="94" mass="10745">MPAGFYDYVRGRCDTLPAGYGEPGMRAYRHLVFLGVSQLLAAHYPALRESLSDEEWHFLLAAFIRDSAWDSNYYGDLATSFVDYLDQVEAQDDR</sequence>
<reference evidence="2 3" key="1">
    <citation type="submission" date="2020-10" db="EMBL/GenBank/DDBJ databases">
        <title>Connecting structure to function with the recovery of over 1000 high-quality activated sludge metagenome-assembled genomes encoding full-length rRNA genes using long-read sequencing.</title>
        <authorList>
            <person name="Singleton C.M."/>
            <person name="Petriglieri F."/>
            <person name="Kristensen J.M."/>
            <person name="Kirkegaard R.H."/>
            <person name="Michaelsen T.Y."/>
            <person name="Andersen M.H."/>
            <person name="Karst S.M."/>
            <person name="Dueholm M.S."/>
            <person name="Nielsen P.H."/>
            <person name="Albertsen M."/>
        </authorList>
    </citation>
    <scope>NUCLEOTIDE SEQUENCE [LARGE SCALE GENOMIC DNA]</scope>
    <source>
        <strain evidence="2">EsbW_18-Q3-R4-48_BATAC.463</strain>
    </source>
</reference>
<accession>A0A935K0X2</accession>
<name>A0A935K0X2_9RHOO</name>
<organism evidence="2 3">
    <name type="scientific">Candidatus Dechloromonas phosphorivorans</name>
    <dbReference type="NCBI Taxonomy" id="2899244"/>
    <lineage>
        <taxon>Bacteria</taxon>
        <taxon>Pseudomonadati</taxon>
        <taxon>Pseudomonadota</taxon>
        <taxon>Betaproteobacteria</taxon>
        <taxon>Rhodocyclales</taxon>
        <taxon>Azonexaceae</taxon>
        <taxon>Dechloromonas</taxon>
    </lineage>
</organism>
<comment type="caution">
    <text evidence="2">The sequence shown here is derived from an EMBL/GenBank/DDBJ whole genome shotgun (WGS) entry which is preliminary data.</text>
</comment>
<dbReference type="Gene3D" id="1.10.150.690">
    <property type="entry name" value="DUF2063"/>
    <property type="match status" value="1"/>
</dbReference>
<evidence type="ECO:0000259" key="1">
    <source>
        <dbReference type="Pfam" id="PF09836"/>
    </source>
</evidence>
<feature type="domain" description="Putative DNA-binding" evidence="1">
    <location>
        <begin position="5"/>
        <end position="85"/>
    </location>
</feature>
<dbReference type="InterPro" id="IPR044922">
    <property type="entry name" value="DUF2063_N_sf"/>
</dbReference>
<dbReference type="InterPro" id="IPR018640">
    <property type="entry name" value="DUF2063"/>
</dbReference>
<dbReference type="Pfam" id="PF09836">
    <property type="entry name" value="DUF2063"/>
    <property type="match status" value="1"/>
</dbReference>
<evidence type="ECO:0000313" key="2">
    <source>
        <dbReference type="EMBL" id="MBK7417025.1"/>
    </source>
</evidence>
<dbReference type="EMBL" id="JADJMS010000047">
    <property type="protein sequence ID" value="MBK7417025.1"/>
    <property type="molecule type" value="Genomic_DNA"/>
</dbReference>
<dbReference type="AlphaFoldDB" id="A0A935K0X2"/>
<dbReference type="GO" id="GO:0003677">
    <property type="term" value="F:DNA binding"/>
    <property type="evidence" value="ECO:0007669"/>
    <property type="project" value="UniProtKB-KW"/>
</dbReference>
<dbReference type="Proteomes" id="UP000739411">
    <property type="component" value="Unassembled WGS sequence"/>
</dbReference>
<keyword evidence="2" id="KW-0238">DNA-binding</keyword>
<proteinExistence type="predicted"/>
<evidence type="ECO:0000313" key="3">
    <source>
        <dbReference type="Proteomes" id="UP000739411"/>
    </source>
</evidence>
<gene>
    <name evidence="2" type="ORF">IPJ38_19905</name>
</gene>